<reference evidence="4 5" key="1">
    <citation type="journal article" date="2014" name="BMC Genomics">
        <title>Genome sequencing of four Aureobasidium pullulans varieties: biotechnological potential, stress tolerance, and description of new species.</title>
        <authorList>
            <person name="Gostin Ar C."/>
            <person name="Ohm R.A."/>
            <person name="Kogej T."/>
            <person name="Sonjak S."/>
            <person name="Turk M."/>
            <person name="Zajc J."/>
            <person name="Zalar P."/>
            <person name="Grube M."/>
            <person name="Sun H."/>
            <person name="Han J."/>
            <person name="Sharma A."/>
            <person name="Chiniquy J."/>
            <person name="Ngan C.Y."/>
            <person name="Lipzen A."/>
            <person name="Barry K."/>
            <person name="Grigoriev I.V."/>
            <person name="Gunde-Cimerman N."/>
        </authorList>
    </citation>
    <scope>NUCLEOTIDE SEQUENCE [LARGE SCALE GENOMIC DNA]</scope>
    <source>
        <strain evidence="4 5">EXF-150</strain>
    </source>
</reference>
<dbReference type="InterPro" id="IPR000182">
    <property type="entry name" value="GNAT_dom"/>
</dbReference>
<dbReference type="OrthoDB" id="47374at2759"/>
<dbReference type="PANTHER" id="PTHR42919:SF8">
    <property type="entry name" value="N-ALPHA-ACETYLTRANSFERASE 50"/>
    <property type="match status" value="1"/>
</dbReference>
<dbReference type="PROSITE" id="PS51186">
    <property type="entry name" value="GNAT"/>
    <property type="match status" value="1"/>
</dbReference>
<dbReference type="Pfam" id="PF00583">
    <property type="entry name" value="Acetyltransf_1"/>
    <property type="match status" value="1"/>
</dbReference>
<keyword evidence="1" id="KW-0808">Transferase</keyword>
<gene>
    <name evidence="4" type="ORF">M438DRAFT_251876</name>
</gene>
<accession>A0A074YBU3</accession>
<dbReference type="Gene3D" id="3.40.630.30">
    <property type="match status" value="1"/>
</dbReference>
<keyword evidence="5" id="KW-1185">Reference proteome</keyword>
<organism evidence="4 5">
    <name type="scientific">Aureobasidium pullulans EXF-150</name>
    <dbReference type="NCBI Taxonomy" id="1043002"/>
    <lineage>
        <taxon>Eukaryota</taxon>
        <taxon>Fungi</taxon>
        <taxon>Dikarya</taxon>
        <taxon>Ascomycota</taxon>
        <taxon>Pezizomycotina</taxon>
        <taxon>Dothideomycetes</taxon>
        <taxon>Dothideomycetidae</taxon>
        <taxon>Dothideales</taxon>
        <taxon>Saccotheciaceae</taxon>
        <taxon>Aureobasidium</taxon>
    </lineage>
</organism>
<dbReference type="CDD" id="cd04301">
    <property type="entry name" value="NAT_SF"/>
    <property type="match status" value="1"/>
</dbReference>
<dbReference type="AlphaFoldDB" id="A0A074YBU3"/>
<dbReference type="SUPFAM" id="SSF55729">
    <property type="entry name" value="Acyl-CoA N-acyltransferases (Nat)"/>
    <property type="match status" value="1"/>
</dbReference>
<dbReference type="HOGENOM" id="CLU_013985_5_1_1"/>
<evidence type="ECO:0000256" key="1">
    <source>
        <dbReference type="ARBA" id="ARBA00022679"/>
    </source>
</evidence>
<dbReference type="PANTHER" id="PTHR42919">
    <property type="entry name" value="N-ALPHA-ACETYLTRANSFERASE"/>
    <property type="match status" value="1"/>
</dbReference>
<feature type="non-terminal residue" evidence="4">
    <location>
        <position position="167"/>
    </location>
</feature>
<dbReference type="GO" id="GO:0016747">
    <property type="term" value="F:acyltransferase activity, transferring groups other than amino-acyl groups"/>
    <property type="evidence" value="ECO:0007669"/>
    <property type="project" value="InterPro"/>
</dbReference>
<protein>
    <recommendedName>
        <fullName evidence="3">N-acetyltransferase domain-containing protein</fullName>
    </recommendedName>
</protein>
<evidence type="ECO:0000313" key="5">
    <source>
        <dbReference type="Proteomes" id="UP000030706"/>
    </source>
</evidence>
<evidence type="ECO:0000259" key="3">
    <source>
        <dbReference type="PROSITE" id="PS51186"/>
    </source>
</evidence>
<dbReference type="GeneID" id="40741959"/>
<evidence type="ECO:0000256" key="2">
    <source>
        <dbReference type="ARBA" id="ARBA00023315"/>
    </source>
</evidence>
<sequence>NISSFQRLNTLLLPIPYPQTFYKEILSDPIAADLTILAIWHDDPTTASSQQGTVIGGVQGRVIGGIRCRILPDPSTQAKPKDRILYISTLGVLSPYRSYGVATHLLHAVIERGIRKHGVNAVGAHVWEASQDAREWYRKRGFRETHMEERYYRRLTPQGAYVLRREI</sequence>
<feature type="non-terminal residue" evidence="4">
    <location>
        <position position="1"/>
    </location>
</feature>
<dbReference type="GO" id="GO:0031415">
    <property type="term" value="C:NatA complex"/>
    <property type="evidence" value="ECO:0007669"/>
    <property type="project" value="TreeGrafter"/>
</dbReference>
<feature type="domain" description="N-acetyltransferase" evidence="3">
    <location>
        <begin position="1"/>
        <end position="167"/>
    </location>
</feature>
<dbReference type="InterPro" id="IPR016181">
    <property type="entry name" value="Acyl_CoA_acyltransferase"/>
</dbReference>
<name>A0A074YBU3_AURPU</name>
<proteinExistence type="predicted"/>
<dbReference type="STRING" id="1043002.A0A074YBU3"/>
<keyword evidence="2" id="KW-0012">Acyltransferase</keyword>
<dbReference type="GO" id="GO:0007064">
    <property type="term" value="P:mitotic sister chromatid cohesion"/>
    <property type="evidence" value="ECO:0007669"/>
    <property type="project" value="TreeGrafter"/>
</dbReference>
<dbReference type="InterPro" id="IPR051556">
    <property type="entry name" value="N-term/lysine_N-AcTrnsfr"/>
</dbReference>
<dbReference type="Proteomes" id="UP000030706">
    <property type="component" value="Unassembled WGS sequence"/>
</dbReference>
<evidence type="ECO:0000313" key="4">
    <source>
        <dbReference type="EMBL" id="KEQ84331.1"/>
    </source>
</evidence>
<dbReference type="RefSeq" id="XP_029760518.1">
    <property type="nucleotide sequence ID" value="XM_029899653.1"/>
</dbReference>
<dbReference type="EMBL" id="KL584982">
    <property type="protein sequence ID" value="KEQ84331.1"/>
    <property type="molecule type" value="Genomic_DNA"/>
</dbReference>